<dbReference type="RefSeq" id="WP_067761812.1">
    <property type="nucleotide sequence ID" value="NZ_CP015772.1"/>
</dbReference>
<dbReference type="Proteomes" id="UP000077667">
    <property type="component" value="Chromosome"/>
</dbReference>
<dbReference type="AlphaFoldDB" id="A0A1A9IB70"/>
<organism evidence="4 5">
    <name type="scientific">Niabella ginsenosidivorans</name>
    <dbReference type="NCBI Taxonomy" id="1176587"/>
    <lineage>
        <taxon>Bacteria</taxon>
        <taxon>Pseudomonadati</taxon>
        <taxon>Bacteroidota</taxon>
        <taxon>Chitinophagia</taxon>
        <taxon>Chitinophagales</taxon>
        <taxon>Chitinophagaceae</taxon>
        <taxon>Niabella</taxon>
    </lineage>
</organism>
<feature type="domain" description="Luciferase-like" evidence="3">
    <location>
        <begin position="19"/>
        <end position="302"/>
    </location>
</feature>
<dbReference type="GO" id="GO:0004497">
    <property type="term" value="F:monooxygenase activity"/>
    <property type="evidence" value="ECO:0007669"/>
    <property type="project" value="UniProtKB-KW"/>
</dbReference>
<dbReference type="InterPro" id="IPR050766">
    <property type="entry name" value="Bact_Lucif_Oxidored"/>
</dbReference>
<evidence type="ECO:0000313" key="5">
    <source>
        <dbReference type="Proteomes" id="UP000077667"/>
    </source>
</evidence>
<sequence>MELGISMFGDLHFDPATNKIQAPGVRLKEIIEEIKLMDEVGLDYFGIGEHHRPDYAVPSPEIILAAASAVTKNIKLGSAVSVVSSSDPVKLYQNFSMVDLLSDGRAEIMAGRGSFIESFPLFGYDLNDYDSLFEEKLDLLLKINKEPLITWKGKHRAALDRQLVLPRAARPIPVWIAVGGTPSSVERAGRLGLPLMIAIIGGSPVQFQPFFDLYKEVYQKYGHDMNHYQVGIHVHGFYGDDSTALTNMYYPLYAAQMDRVGRTRGWPPYRRNQFDFGRTKNGALVIGDASEAIDKILYLQELFGLTRFATHMDTGAPLHRDIMKSIEIYGTKIAPGVREALKQKSNREKEAQAGH</sequence>
<dbReference type="OrthoDB" id="9776438at2"/>
<dbReference type="GO" id="GO:0016705">
    <property type="term" value="F:oxidoreductase activity, acting on paired donors, with incorporation or reduction of molecular oxygen"/>
    <property type="evidence" value="ECO:0007669"/>
    <property type="project" value="InterPro"/>
</dbReference>
<gene>
    <name evidence="4" type="ORF">A8C56_09175</name>
</gene>
<dbReference type="EMBL" id="CP015772">
    <property type="protein sequence ID" value="ANH83814.1"/>
    <property type="molecule type" value="Genomic_DNA"/>
</dbReference>
<proteinExistence type="predicted"/>
<dbReference type="GO" id="GO:0005829">
    <property type="term" value="C:cytosol"/>
    <property type="evidence" value="ECO:0007669"/>
    <property type="project" value="TreeGrafter"/>
</dbReference>
<dbReference type="STRING" id="1176587.A8C56_09175"/>
<protein>
    <submittedName>
        <fullName evidence="4">Luciferase</fullName>
    </submittedName>
</protein>
<dbReference type="PANTHER" id="PTHR30137:SF8">
    <property type="entry name" value="BLR5498 PROTEIN"/>
    <property type="match status" value="1"/>
</dbReference>
<dbReference type="PANTHER" id="PTHR30137">
    <property type="entry name" value="LUCIFERASE-LIKE MONOOXYGENASE"/>
    <property type="match status" value="1"/>
</dbReference>
<evidence type="ECO:0000256" key="2">
    <source>
        <dbReference type="ARBA" id="ARBA00023033"/>
    </source>
</evidence>
<keyword evidence="2" id="KW-0503">Monooxygenase</keyword>
<evidence type="ECO:0000256" key="1">
    <source>
        <dbReference type="ARBA" id="ARBA00023002"/>
    </source>
</evidence>
<dbReference type="Pfam" id="PF00296">
    <property type="entry name" value="Bac_luciferase"/>
    <property type="match status" value="1"/>
</dbReference>
<reference evidence="4 5" key="1">
    <citation type="submission" date="2016-05" db="EMBL/GenBank/DDBJ databases">
        <title>Niabella ginsenosidivorans BS26 whole genome sequencing.</title>
        <authorList>
            <person name="Im W.T."/>
            <person name="Siddiqi M.Z."/>
        </authorList>
    </citation>
    <scope>NUCLEOTIDE SEQUENCE [LARGE SCALE GENOMIC DNA]</scope>
    <source>
        <strain evidence="4 5">BS26</strain>
    </source>
</reference>
<keyword evidence="1" id="KW-0560">Oxidoreductase</keyword>
<name>A0A1A9IB70_9BACT</name>
<dbReference type="InterPro" id="IPR011251">
    <property type="entry name" value="Luciferase-like_dom"/>
</dbReference>
<keyword evidence="5" id="KW-1185">Reference proteome</keyword>
<dbReference type="Gene3D" id="3.20.20.30">
    <property type="entry name" value="Luciferase-like domain"/>
    <property type="match status" value="1"/>
</dbReference>
<dbReference type="InterPro" id="IPR036661">
    <property type="entry name" value="Luciferase-like_sf"/>
</dbReference>
<dbReference type="KEGG" id="nia:A8C56_09175"/>
<evidence type="ECO:0000259" key="3">
    <source>
        <dbReference type="Pfam" id="PF00296"/>
    </source>
</evidence>
<dbReference type="SUPFAM" id="SSF51679">
    <property type="entry name" value="Bacterial luciferase-like"/>
    <property type="match status" value="1"/>
</dbReference>
<evidence type="ECO:0000313" key="4">
    <source>
        <dbReference type="EMBL" id="ANH83814.1"/>
    </source>
</evidence>
<accession>A0A1A9IB70</accession>